<evidence type="ECO:0008006" key="3">
    <source>
        <dbReference type="Google" id="ProtNLM"/>
    </source>
</evidence>
<dbReference type="HOGENOM" id="CLU_660433_0_0_7"/>
<dbReference type="AlphaFoldDB" id="A0LGD1"/>
<evidence type="ECO:0000313" key="1">
    <source>
        <dbReference type="EMBL" id="ABK16483.1"/>
    </source>
</evidence>
<sequence length="416" mass="47470">MRFTDIAMSHLLDGLTSIVLVPRTIPMGQFGQELRSRFILRGIDFLEIDISRFAATAPVTCFCQELGIKWRDPLAPRILAHLPEACDFPEILPEVVWLTGFEETAPQTAQAWIDAAFVWSGNSKVLRDRGIRVPAVCVTMPWKAELRIPRSDIFFKVFHWWGIPSVLEMRLLCQNETSVENEFEIWQEYLVPRLCVGDPLLMPALLETRSLEEREIGPILQEIAIGRGWRKESLDSLGIEETFSLNDTKLNRMPELSGQVLSLWGEGVLNWTPDNGLSISSAALQIIGKHVAIKHRMWRGQSELVLPMIDALRLRVCDYMAGKHGCDWPIAHVEPKDLQESVAVRQTHYNCQLGHMETVLASWPSRQPVMRETAACIRGLRPLRNDLAHNRVMTFSKYQDLCERIDRVLNLLNRSS</sequence>
<gene>
    <name evidence="1" type="ordered locus">Sfum_0785</name>
</gene>
<protein>
    <recommendedName>
        <fullName evidence="3">Swt1-like HEPN domain-containing protein</fullName>
    </recommendedName>
</protein>
<name>A0LGD1_SYNFM</name>
<accession>A0LGD1</accession>
<keyword evidence="2" id="KW-1185">Reference proteome</keyword>
<dbReference type="InParanoid" id="A0LGD1"/>
<dbReference type="STRING" id="335543.Sfum_0785"/>
<proteinExistence type="predicted"/>
<reference evidence="1 2" key="1">
    <citation type="submission" date="2006-10" db="EMBL/GenBank/DDBJ databases">
        <title>Complete sequence of Syntrophobacter fumaroxidans MPOB.</title>
        <authorList>
            <consortium name="US DOE Joint Genome Institute"/>
            <person name="Copeland A."/>
            <person name="Lucas S."/>
            <person name="Lapidus A."/>
            <person name="Barry K."/>
            <person name="Detter J.C."/>
            <person name="Glavina del Rio T."/>
            <person name="Hammon N."/>
            <person name="Israni S."/>
            <person name="Pitluck S."/>
            <person name="Goltsman E.G."/>
            <person name="Martinez M."/>
            <person name="Schmutz J."/>
            <person name="Larimer F."/>
            <person name="Land M."/>
            <person name="Hauser L."/>
            <person name="Kyrpides N."/>
            <person name="Kim E."/>
            <person name="Boone D.R."/>
            <person name="Brockman F."/>
            <person name="Culley D."/>
            <person name="Ferry J."/>
            <person name="Gunsalus R."/>
            <person name="McInerney M.J."/>
            <person name="Morrison M."/>
            <person name="Plugge C."/>
            <person name="Rohlin L."/>
            <person name="Scholten J."/>
            <person name="Sieber J."/>
            <person name="Stams A.J.M."/>
            <person name="Worm P."/>
            <person name="Henstra A.M."/>
            <person name="Richardson P."/>
        </authorList>
    </citation>
    <scope>NUCLEOTIDE SEQUENCE [LARGE SCALE GENOMIC DNA]</scope>
    <source>
        <strain evidence="2">DSM 10017 / MPOB</strain>
    </source>
</reference>
<dbReference type="EMBL" id="CP000478">
    <property type="protein sequence ID" value="ABK16483.1"/>
    <property type="molecule type" value="Genomic_DNA"/>
</dbReference>
<dbReference type="KEGG" id="sfu:Sfum_0785"/>
<organism evidence="1 2">
    <name type="scientific">Syntrophobacter fumaroxidans (strain DSM 10017 / MPOB)</name>
    <dbReference type="NCBI Taxonomy" id="335543"/>
    <lineage>
        <taxon>Bacteria</taxon>
        <taxon>Pseudomonadati</taxon>
        <taxon>Thermodesulfobacteriota</taxon>
        <taxon>Syntrophobacteria</taxon>
        <taxon>Syntrophobacterales</taxon>
        <taxon>Syntrophobacteraceae</taxon>
        <taxon>Syntrophobacter</taxon>
    </lineage>
</organism>
<dbReference type="Proteomes" id="UP000001784">
    <property type="component" value="Chromosome"/>
</dbReference>
<evidence type="ECO:0000313" key="2">
    <source>
        <dbReference type="Proteomes" id="UP000001784"/>
    </source>
</evidence>